<dbReference type="PANTHER" id="PTHR43788">
    <property type="entry name" value="DNA2/NAM7 HELICASE FAMILY MEMBER"/>
    <property type="match status" value="1"/>
</dbReference>
<dbReference type="OrthoDB" id="9757917at2"/>
<dbReference type="Gene3D" id="3.40.50.300">
    <property type="entry name" value="P-loop containing nucleotide triphosphate hydrolases"/>
    <property type="match status" value="1"/>
</dbReference>
<evidence type="ECO:0000256" key="2">
    <source>
        <dbReference type="SAM" id="MobiDB-lite"/>
    </source>
</evidence>
<evidence type="ECO:0000313" key="5">
    <source>
        <dbReference type="EMBL" id="SCC81619.1"/>
    </source>
</evidence>
<keyword evidence="1" id="KW-0175">Coiled coil</keyword>
<dbReference type="InterPro" id="IPR041677">
    <property type="entry name" value="DNA2/NAM7_AAA_11"/>
</dbReference>
<evidence type="ECO:0000313" key="4">
    <source>
        <dbReference type="EMBL" id="KPQ09124.1"/>
    </source>
</evidence>
<evidence type="ECO:0000313" key="7">
    <source>
        <dbReference type="Proteomes" id="UP000182800"/>
    </source>
</evidence>
<name>A0A0P8BIL9_9HYPH</name>
<gene>
    <name evidence="5" type="ORF">GA0071312_2572</name>
    <name evidence="4" type="ORF">HLUCCO17_16060</name>
</gene>
<feature type="coiled-coil region" evidence="1">
    <location>
        <begin position="502"/>
        <end position="529"/>
    </location>
</feature>
<feature type="domain" description="DNA2/NAM7 helicase helicase" evidence="3">
    <location>
        <begin position="382"/>
        <end position="513"/>
    </location>
</feature>
<organism evidence="4 6">
    <name type="scientific">Saliniramus fredricksonii</name>
    <dbReference type="NCBI Taxonomy" id="1653334"/>
    <lineage>
        <taxon>Bacteria</taxon>
        <taxon>Pseudomonadati</taxon>
        <taxon>Pseudomonadota</taxon>
        <taxon>Alphaproteobacteria</taxon>
        <taxon>Hyphomicrobiales</taxon>
        <taxon>Salinarimonadaceae</taxon>
        <taxon>Saliniramus</taxon>
    </lineage>
</organism>
<dbReference type="SUPFAM" id="SSF52540">
    <property type="entry name" value="P-loop containing nucleoside triphosphate hydrolases"/>
    <property type="match status" value="1"/>
</dbReference>
<evidence type="ECO:0000259" key="3">
    <source>
        <dbReference type="Pfam" id="PF13086"/>
    </source>
</evidence>
<feature type="region of interest" description="Disordered" evidence="2">
    <location>
        <begin position="101"/>
        <end position="129"/>
    </location>
</feature>
<dbReference type="GO" id="GO:0004386">
    <property type="term" value="F:helicase activity"/>
    <property type="evidence" value="ECO:0007669"/>
    <property type="project" value="InterPro"/>
</dbReference>
<dbReference type="STRING" id="1653334.GA0071312_2572"/>
<dbReference type="Pfam" id="PF13086">
    <property type="entry name" value="AAA_11"/>
    <property type="match status" value="1"/>
</dbReference>
<dbReference type="AlphaFoldDB" id="A0A0P8BIL9"/>
<evidence type="ECO:0000313" key="6">
    <source>
        <dbReference type="Proteomes" id="UP000050497"/>
    </source>
</evidence>
<dbReference type="InterPro" id="IPR027417">
    <property type="entry name" value="P-loop_NTPase"/>
</dbReference>
<dbReference type="EMBL" id="LJSX01000034">
    <property type="protein sequence ID" value="KPQ09124.1"/>
    <property type="molecule type" value="Genomic_DNA"/>
</dbReference>
<dbReference type="Proteomes" id="UP000182800">
    <property type="component" value="Unassembled WGS sequence"/>
</dbReference>
<protein>
    <submittedName>
        <fullName evidence="5">Part of AAA domain-containing protein</fullName>
    </submittedName>
</protein>
<comment type="caution">
    <text evidence="4">The sequence shown here is derived from an EMBL/GenBank/DDBJ whole genome shotgun (WGS) entry which is preliminary data.</text>
</comment>
<evidence type="ECO:0000256" key="1">
    <source>
        <dbReference type="SAM" id="Coils"/>
    </source>
</evidence>
<accession>A0A0P8BIL9</accession>
<reference evidence="5 7" key="2">
    <citation type="submission" date="2016-08" db="EMBL/GenBank/DDBJ databases">
        <authorList>
            <person name="Varghese N."/>
            <person name="Submissions Spin"/>
        </authorList>
    </citation>
    <scope>NUCLEOTIDE SEQUENCE [LARGE SCALE GENOMIC DNA]</scope>
    <source>
        <strain evidence="5 7">HL-109</strain>
    </source>
</reference>
<feature type="compositionally biased region" description="Low complexity" evidence="2">
    <location>
        <begin position="111"/>
        <end position="122"/>
    </location>
</feature>
<dbReference type="InterPro" id="IPR050534">
    <property type="entry name" value="Coronavir_polyprotein_1ab"/>
</dbReference>
<reference evidence="4 6" key="1">
    <citation type="submission" date="2015-09" db="EMBL/GenBank/DDBJ databases">
        <title>Identification and resolution of microdiversity through metagenomic sequencing of parallel consortia.</title>
        <authorList>
            <person name="Nelson W.C."/>
            <person name="Romine M.F."/>
            <person name="Lindemann S.R."/>
        </authorList>
    </citation>
    <scope>NUCLEOTIDE SEQUENCE [LARGE SCALE GENOMIC DNA]</scope>
    <source>
        <strain evidence="4">HL-109</strain>
    </source>
</reference>
<keyword evidence="7" id="KW-1185">Reference proteome</keyword>
<proteinExistence type="predicted"/>
<dbReference type="RefSeq" id="WP_074445285.1">
    <property type="nucleotide sequence ID" value="NZ_FMBM01000002.1"/>
</dbReference>
<sequence>MGADSIRRILALSPRGQTSDQLIWRLKAGGIRVSGDQLLAGLQALQHSGEVVLDRNGRWTMCHLSGKDTGAASANLRAGGAGASPQAPEAVLTAMPLSSMPAQASRDMSDDVAGADAAEAPDPASPAPAPPWQALLSYYESTLRLDPRGSIEQFADRHGTQFQLFRAAGNWWHEAALEIAEDALPATLREALARRNDRVLALGYPLSVFEEDSVTTLLPALLIPARWAFADGQWRVSVADDAPSLNPRWLKLMARRSRQRQEVLAQRILGDDPAPALTTLVDNLSRALATHLAQPLRPGELAGHCSTAQEGIHNAAALFLPDESSFTRAAADDVARMAGWEEEARRACALGAMLDEAPAAGGRQDTDPAGPAARVVLNVDALSTSQRDAATTALNNPLTVIQGPPGTGKSQVIVSLIATLAMTGHSVLFASRNHQPLDEVGERLVRLAPDRPFVVRTRDQGGEQDTGFVDILQRLADAPQQMPALDDDGFGVEERFADLHRLAQERETIRRAEREREAIDLRLSEHVERARRIRDRLPPEVESRSPESAPGGLAGLITRIWVLLRRLFGRSALDASDETTLSPDAGLPDLDAVIARDRARLAQLGPARTFPEPDDQRLCEAARALLPAMMRKRLDIGPDGHTLFAERLAALAFGGKVESARLDRDDAQSILACYPVWITPALSDIVTGHPAAAPRLGT</sequence>
<dbReference type="EMBL" id="FMBM01000002">
    <property type="protein sequence ID" value="SCC81619.1"/>
    <property type="molecule type" value="Genomic_DNA"/>
</dbReference>
<dbReference type="Proteomes" id="UP000050497">
    <property type="component" value="Unassembled WGS sequence"/>
</dbReference>